<organism evidence="2">
    <name type="scientific">Bacteroides fragilis</name>
    <dbReference type="NCBI Taxonomy" id="817"/>
    <lineage>
        <taxon>Bacteria</taxon>
        <taxon>Pseudomonadati</taxon>
        <taxon>Bacteroidota</taxon>
        <taxon>Bacteroidia</taxon>
        <taxon>Bacteroidales</taxon>
        <taxon>Bacteroidaceae</taxon>
        <taxon>Bacteroides</taxon>
    </lineage>
</organism>
<keyword evidence="1" id="KW-1133">Transmembrane helix</keyword>
<dbReference type="EMBL" id="KX279877">
    <property type="protein sequence ID" value="APB61896.1"/>
    <property type="molecule type" value="Genomic_DNA"/>
</dbReference>
<dbReference type="AlphaFoldDB" id="A0A1J0AJH8"/>
<protein>
    <submittedName>
        <fullName evidence="2">Uncharacterized protein</fullName>
    </submittedName>
</protein>
<reference evidence="2" key="1">
    <citation type="submission" date="2016-05" db="EMBL/GenBank/DDBJ databases">
        <title>A type VI secretion system mediates colonization resistance to pathogenic Bacteroides fragilis.</title>
        <authorList>
            <person name="Hecht A.L."/>
            <person name="Casterline B.W."/>
            <person name="Earley Z.M."/>
            <person name="Goo Y.A."/>
            <person name="Goodlett D.R."/>
            <person name="Bubeck Wardenburg J."/>
        </authorList>
    </citation>
    <scope>NUCLEOTIDE SEQUENCE</scope>
    <source>
        <strain evidence="2">ATCC 43858</strain>
    </source>
</reference>
<keyword evidence="1" id="KW-0812">Transmembrane</keyword>
<evidence type="ECO:0000256" key="1">
    <source>
        <dbReference type="SAM" id="Phobius"/>
    </source>
</evidence>
<name>A0A1J0AJH8_BACFG</name>
<sequence length="42" mass="4371">MAGVQSLSVAATFPPFSSTRVLLVIVKGIAVPGLLFTIDLLQ</sequence>
<proteinExistence type="predicted"/>
<evidence type="ECO:0000313" key="2">
    <source>
        <dbReference type="EMBL" id="APB61896.1"/>
    </source>
</evidence>
<feature type="transmembrane region" description="Helical" evidence="1">
    <location>
        <begin position="20"/>
        <end position="41"/>
    </location>
</feature>
<accession>A0A1J0AJH8</accession>
<keyword evidence="1" id="KW-0472">Membrane</keyword>